<evidence type="ECO:0000313" key="1">
    <source>
        <dbReference type="EMBL" id="PAC72737.1"/>
    </source>
</evidence>
<dbReference type="AlphaFoldDB" id="A0A267WJF1"/>
<proteinExistence type="predicted"/>
<comment type="caution">
    <text evidence="1">The sequence shown here is derived from an EMBL/GenBank/DDBJ whole genome shotgun (WGS) entry which is preliminary data.</text>
</comment>
<gene>
    <name evidence="1" type="ORF">BPS1E_1781</name>
</gene>
<feature type="non-terminal residue" evidence="1">
    <location>
        <position position="1"/>
    </location>
</feature>
<organism evidence="1 2">
    <name type="scientific">Bifidobacterium pseudocatenulatum</name>
    <dbReference type="NCBI Taxonomy" id="28026"/>
    <lineage>
        <taxon>Bacteria</taxon>
        <taxon>Bacillati</taxon>
        <taxon>Actinomycetota</taxon>
        <taxon>Actinomycetes</taxon>
        <taxon>Bifidobacteriales</taxon>
        <taxon>Bifidobacteriaceae</taxon>
        <taxon>Bifidobacterium</taxon>
    </lineage>
</organism>
<dbReference type="Proteomes" id="UP000216789">
    <property type="component" value="Unassembled WGS sequence"/>
</dbReference>
<name>A0A267WJF1_BIFPS</name>
<protein>
    <submittedName>
        <fullName evidence="1">Uncharacterized protein</fullName>
    </submittedName>
</protein>
<reference evidence="1 2" key="1">
    <citation type="journal article" date="2017" name="ISME J.">
        <title>Unveiling bifidobacterial biogeography across the mammalian branch of the tree of life.</title>
        <authorList>
            <person name="Milani C."/>
            <person name="Mangifesta M."/>
            <person name="Mancabelli L."/>
            <person name="Lugli G.A."/>
            <person name="James K."/>
            <person name="Duranti S."/>
            <person name="Turroni F."/>
            <person name="Ferrario C."/>
            <person name="Ossiprandi M.C."/>
            <person name="van Sinderen D."/>
            <person name="Ventura M."/>
        </authorList>
    </citation>
    <scope>NUCLEOTIDE SEQUENCE [LARGE SCALE GENOMIC DNA]</scope>
    <source>
        <strain evidence="1 2">1E</strain>
    </source>
</reference>
<evidence type="ECO:0000313" key="2">
    <source>
        <dbReference type="Proteomes" id="UP000216789"/>
    </source>
</evidence>
<dbReference type="EMBL" id="MNLB01000014">
    <property type="protein sequence ID" value="PAC72737.1"/>
    <property type="molecule type" value="Genomic_DNA"/>
</dbReference>
<accession>A0A267WJF1</accession>
<sequence length="196" mass="21925">TSGFPSSVTLREPPFFVCLLVSGGSPGVTLREPLFLFPHTGVSSAHWRFLDAGRTAGGMIPPSAGSFGTPEGPWAEGFLHPLGVLFRREAWWRADRSSHWESRDAGGSQEFQGSFLPLSDGGIDWGTMHYFVPKRCVESNKIMYRDKATARQAADQSWRERGTELWVYRCEFCGTWHLTHRDPALKGVVNRCCSIF</sequence>